<keyword evidence="10" id="KW-1185">Reference proteome</keyword>
<reference evidence="9 10" key="1">
    <citation type="submission" date="2020-08" db="EMBL/GenBank/DDBJ databases">
        <title>Genomic Encyclopedia of Type Strains, Phase IV (KMG-V): Genome sequencing to study the core and pangenomes of soil and plant-associated prokaryotes.</title>
        <authorList>
            <person name="Whitman W."/>
        </authorList>
    </citation>
    <scope>NUCLEOTIDE SEQUENCE [LARGE SCALE GENOMIC DNA]</scope>
    <source>
        <strain evidence="9 10">SEMIA 4084</strain>
    </source>
</reference>
<evidence type="ECO:0000256" key="5">
    <source>
        <dbReference type="ARBA" id="ARBA00023136"/>
    </source>
</evidence>
<evidence type="ECO:0000256" key="2">
    <source>
        <dbReference type="ARBA" id="ARBA00022475"/>
    </source>
</evidence>
<feature type="transmembrane region" description="Helical" evidence="6">
    <location>
        <begin position="444"/>
        <end position="464"/>
    </location>
</feature>
<keyword evidence="4 6" id="KW-1133">Transmembrane helix</keyword>
<feature type="domain" description="MacB-like periplasmic core" evidence="8">
    <location>
        <begin position="449"/>
        <end position="638"/>
    </location>
</feature>
<dbReference type="AlphaFoldDB" id="A0A7W8UEE6"/>
<dbReference type="PANTHER" id="PTHR30287">
    <property type="entry name" value="MEMBRANE COMPONENT OF PREDICTED ABC SUPERFAMILY METABOLITE UPTAKE TRANSPORTER"/>
    <property type="match status" value="1"/>
</dbReference>
<evidence type="ECO:0000313" key="10">
    <source>
        <dbReference type="Proteomes" id="UP000585507"/>
    </source>
</evidence>
<dbReference type="Pfam" id="PF12704">
    <property type="entry name" value="MacB_PCD"/>
    <property type="match status" value="1"/>
</dbReference>
<feature type="domain" description="ABC3 transporter permease C-terminal" evidence="7">
    <location>
        <begin position="675"/>
        <end position="792"/>
    </location>
</feature>
<dbReference type="GO" id="GO:0005886">
    <property type="term" value="C:plasma membrane"/>
    <property type="evidence" value="ECO:0007669"/>
    <property type="project" value="UniProtKB-SubCell"/>
</dbReference>
<feature type="transmembrane region" description="Helical" evidence="6">
    <location>
        <begin position="397"/>
        <end position="424"/>
    </location>
</feature>
<comment type="caution">
    <text evidence="9">The sequence shown here is derived from an EMBL/GenBank/DDBJ whole genome shotgun (WGS) entry which is preliminary data.</text>
</comment>
<keyword evidence="3 6" id="KW-0812">Transmembrane</keyword>
<comment type="subcellular location">
    <subcellularLocation>
        <location evidence="1">Cell membrane</location>
        <topology evidence="1">Multi-pass membrane protein</topology>
    </subcellularLocation>
</comment>
<feature type="transmembrane region" description="Helical" evidence="6">
    <location>
        <begin position="765"/>
        <end position="784"/>
    </location>
</feature>
<feature type="domain" description="ABC3 transporter permease C-terminal" evidence="7">
    <location>
        <begin position="229"/>
        <end position="353"/>
    </location>
</feature>
<organism evidence="9 10">
    <name type="scientific">Rhizobium giardinii</name>
    <dbReference type="NCBI Taxonomy" id="56731"/>
    <lineage>
        <taxon>Bacteria</taxon>
        <taxon>Pseudomonadati</taxon>
        <taxon>Pseudomonadota</taxon>
        <taxon>Alphaproteobacteria</taxon>
        <taxon>Hyphomicrobiales</taxon>
        <taxon>Rhizobiaceae</taxon>
        <taxon>Rhizobium/Agrobacterium group</taxon>
        <taxon>Rhizobium</taxon>
    </lineage>
</organism>
<feature type="transmembrane region" description="Helical" evidence="6">
    <location>
        <begin position="326"/>
        <end position="349"/>
    </location>
</feature>
<dbReference type="PANTHER" id="PTHR30287:SF2">
    <property type="entry name" value="BLL1001 PROTEIN"/>
    <property type="match status" value="1"/>
</dbReference>
<keyword evidence="2" id="KW-1003">Cell membrane</keyword>
<dbReference type="EMBL" id="JACHBK010000011">
    <property type="protein sequence ID" value="MBB5537839.1"/>
    <property type="molecule type" value="Genomic_DNA"/>
</dbReference>
<dbReference type="Pfam" id="PF02687">
    <property type="entry name" value="FtsX"/>
    <property type="match status" value="2"/>
</dbReference>
<dbReference type="InterPro" id="IPR025857">
    <property type="entry name" value="MacB_PCD"/>
</dbReference>
<accession>A0A7W8UEE6</accession>
<evidence type="ECO:0000256" key="3">
    <source>
        <dbReference type="ARBA" id="ARBA00022692"/>
    </source>
</evidence>
<protein>
    <submittedName>
        <fullName evidence="9">Putative ABC transport system permease protein</fullName>
    </submittedName>
</protein>
<evidence type="ECO:0000256" key="6">
    <source>
        <dbReference type="SAM" id="Phobius"/>
    </source>
</evidence>
<keyword evidence="5 6" id="KW-0472">Membrane</keyword>
<feature type="transmembrane region" description="Helical" evidence="6">
    <location>
        <begin position="369"/>
        <end position="391"/>
    </location>
</feature>
<gene>
    <name evidence="9" type="ORF">GGD55_004560</name>
</gene>
<feature type="transmembrane region" description="Helical" evidence="6">
    <location>
        <begin position="666"/>
        <end position="690"/>
    </location>
</feature>
<feature type="transmembrane region" description="Helical" evidence="6">
    <location>
        <begin position="270"/>
        <end position="297"/>
    </location>
</feature>
<evidence type="ECO:0000259" key="8">
    <source>
        <dbReference type="Pfam" id="PF12704"/>
    </source>
</evidence>
<sequence length="803" mass="86380">MLWTAATALLSHWRRRPLQLATLVLGLSLATALWSGVQAINAEARASYARASSVLDQKELTQLVPRRGDSIPQGTYTKLRRAGWNVSPVIEGDHRIGNTRVRLIGIDPLTMPAKAGGFKTGDTSNLTAFMSQPGVLIVSQGTALKLKGHTQMQLQISPDMPDGAAFTDIGIAESVLKRRGELSRLLVAVEQRPDLPSLGTIAPEIARKEPGDRPDVAQLTDSFHLNLTAFGFLAFVVGLFIVYATVGLAFEQRRATFRTLRSLGLPLSSLTLLLVTELLVLAFVAGVVGVVIGYVVASLLLPDVAATLQGLYGASVPSSLSIRPSWWATGLAMAIAGTIVSSAESLWRVRSMPLLTAAQPRAWLRATTVGIRVQLAVGLLLLIMSGALATFGHGLMVGFAVLGCLLLGAALMLPGVLSACLAVLQKRSSRALVTWFWADTRQQLPGLSLALMALLLALAANVGVGTMVSSFRLTFIGWLDQRLAAELYVMARDESEASRLRAWLPARSTSVLPIWSVAGEVLGDRLEIFGAAADDPTYRDNWPLLSGTVDVWDRIAAGRGVLVNEQFWRRKALGIGTGLVLPGGWEVPIVGVYSDYGNPKGQVIVGIDALAAHYPHVSKLRYGVRVPPADAAGLKERLTSEFGLPAENVIDQTTLKRQSRAVFDRTFVVTGALNAFTLGVAGFAMFSSLLTLSGIRLPQLAPVWAMGIRRRDLALLEVLRTLALWLATFIAAVPVGLALAWVLLSIVNVEAFGWRLPMRIFPMDWLILAIVALAAAIVSIFVPLRRLATIAPSDLLRVFANER</sequence>
<dbReference type="InterPro" id="IPR038766">
    <property type="entry name" value="Membrane_comp_ABC_pdt"/>
</dbReference>
<name>A0A7W8UEE6_9HYPH</name>
<dbReference type="InterPro" id="IPR003838">
    <property type="entry name" value="ABC3_permease_C"/>
</dbReference>
<dbReference type="RefSeq" id="WP_018329887.1">
    <property type="nucleotide sequence ID" value="NZ_JACHBK010000011.1"/>
</dbReference>
<proteinExistence type="predicted"/>
<feature type="transmembrane region" description="Helical" evidence="6">
    <location>
        <begin position="722"/>
        <end position="744"/>
    </location>
</feature>
<evidence type="ECO:0000256" key="1">
    <source>
        <dbReference type="ARBA" id="ARBA00004651"/>
    </source>
</evidence>
<evidence type="ECO:0000256" key="4">
    <source>
        <dbReference type="ARBA" id="ARBA00022989"/>
    </source>
</evidence>
<feature type="transmembrane region" description="Helical" evidence="6">
    <location>
        <begin position="227"/>
        <end position="250"/>
    </location>
</feature>
<evidence type="ECO:0000259" key="7">
    <source>
        <dbReference type="Pfam" id="PF02687"/>
    </source>
</evidence>
<dbReference type="Proteomes" id="UP000585507">
    <property type="component" value="Unassembled WGS sequence"/>
</dbReference>
<evidence type="ECO:0000313" key="9">
    <source>
        <dbReference type="EMBL" id="MBB5537839.1"/>
    </source>
</evidence>